<accession>A0A1I1PGI7</accession>
<dbReference type="RefSeq" id="WP_092850351.1">
    <property type="nucleotide sequence ID" value="NZ_FOMI01000003.1"/>
</dbReference>
<reference evidence="3" key="1">
    <citation type="submission" date="2016-10" db="EMBL/GenBank/DDBJ databases">
        <authorList>
            <person name="Varghese N."/>
            <person name="Submissions S."/>
        </authorList>
    </citation>
    <scope>NUCLEOTIDE SEQUENCE [LARGE SCALE GENOMIC DNA]</scope>
    <source>
        <strain evidence="3">DSM 25730</strain>
    </source>
</reference>
<feature type="signal peptide" evidence="1">
    <location>
        <begin position="1"/>
        <end position="19"/>
    </location>
</feature>
<keyword evidence="1" id="KW-0732">Signal</keyword>
<evidence type="ECO:0000313" key="2">
    <source>
        <dbReference type="EMBL" id="SFD05170.1"/>
    </source>
</evidence>
<gene>
    <name evidence="2" type="ORF">SAMN04487987_103207</name>
</gene>
<sequence>MKIRLILIFLFTIVQTSWAQDCDFVIRNLSNILNGKSELIDKSEYDKVVRISEKFIDFKPISEIELTKKYPEIFKLKDSCYTFRANANNGIGIKTPELKACKYLLKEKGYSNYEFKGTYCGNALIEITEFEGWGFLSVDLKNGLTCFTMGKPLTSNGEATISHSNYYGEEEIALTDLKTKEQYVIGIQGWRTIESKVLNNSYYLKLESEFQTSCEKEIKYLKVEIKN</sequence>
<proteinExistence type="predicted"/>
<name>A0A1I1PGI7_9FLAO</name>
<protein>
    <submittedName>
        <fullName evidence="2">Uncharacterized protein</fullName>
    </submittedName>
</protein>
<dbReference type="OrthoDB" id="1421025at2"/>
<organism evidence="2 3">
    <name type="scientific">Algibacter pectinivorans</name>
    <dbReference type="NCBI Taxonomy" id="870482"/>
    <lineage>
        <taxon>Bacteria</taxon>
        <taxon>Pseudomonadati</taxon>
        <taxon>Bacteroidota</taxon>
        <taxon>Flavobacteriia</taxon>
        <taxon>Flavobacteriales</taxon>
        <taxon>Flavobacteriaceae</taxon>
        <taxon>Algibacter</taxon>
    </lineage>
</organism>
<evidence type="ECO:0000313" key="3">
    <source>
        <dbReference type="Proteomes" id="UP000199439"/>
    </source>
</evidence>
<dbReference type="EMBL" id="FOMI01000003">
    <property type="protein sequence ID" value="SFD05170.1"/>
    <property type="molecule type" value="Genomic_DNA"/>
</dbReference>
<keyword evidence="3" id="KW-1185">Reference proteome</keyword>
<feature type="chain" id="PRO_5011606319" evidence="1">
    <location>
        <begin position="20"/>
        <end position="227"/>
    </location>
</feature>
<dbReference type="Proteomes" id="UP000199439">
    <property type="component" value="Unassembled WGS sequence"/>
</dbReference>
<dbReference type="STRING" id="870482.SAMN04487987_103207"/>
<evidence type="ECO:0000256" key="1">
    <source>
        <dbReference type="SAM" id="SignalP"/>
    </source>
</evidence>
<dbReference type="AlphaFoldDB" id="A0A1I1PGI7"/>